<dbReference type="EMBL" id="JAGMUX010000006">
    <property type="protein sequence ID" value="KAH7255210.1"/>
    <property type="molecule type" value="Genomic_DNA"/>
</dbReference>
<name>A0A9P9KFE3_FUSRE</name>
<feature type="repeat" description="ANK" evidence="3">
    <location>
        <begin position="90"/>
        <end position="122"/>
    </location>
</feature>
<evidence type="ECO:0000256" key="3">
    <source>
        <dbReference type="PROSITE-ProRule" id="PRU00023"/>
    </source>
</evidence>
<protein>
    <submittedName>
        <fullName evidence="4">Ankyrin repeat-containing domain protein</fullName>
    </submittedName>
</protein>
<accession>A0A9P9KFE3</accession>
<gene>
    <name evidence="4" type="ORF">BKA55DRAFT_563584</name>
</gene>
<dbReference type="PROSITE" id="PS50088">
    <property type="entry name" value="ANK_REPEAT"/>
    <property type="match status" value="2"/>
</dbReference>
<dbReference type="InterPro" id="IPR036770">
    <property type="entry name" value="Ankyrin_rpt-contain_sf"/>
</dbReference>
<dbReference type="OrthoDB" id="2883672at2759"/>
<dbReference type="Gene3D" id="1.25.40.20">
    <property type="entry name" value="Ankyrin repeat-containing domain"/>
    <property type="match status" value="1"/>
</dbReference>
<dbReference type="SMART" id="SM00248">
    <property type="entry name" value="ANK"/>
    <property type="match status" value="6"/>
</dbReference>
<dbReference type="Pfam" id="PF12796">
    <property type="entry name" value="Ank_2"/>
    <property type="match status" value="2"/>
</dbReference>
<organism evidence="4 5">
    <name type="scientific">Fusarium redolens</name>
    <dbReference type="NCBI Taxonomy" id="48865"/>
    <lineage>
        <taxon>Eukaryota</taxon>
        <taxon>Fungi</taxon>
        <taxon>Dikarya</taxon>
        <taxon>Ascomycota</taxon>
        <taxon>Pezizomycotina</taxon>
        <taxon>Sordariomycetes</taxon>
        <taxon>Hypocreomycetidae</taxon>
        <taxon>Hypocreales</taxon>
        <taxon>Nectriaceae</taxon>
        <taxon>Fusarium</taxon>
        <taxon>Fusarium redolens species complex</taxon>
    </lineage>
</organism>
<dbReference type="PANTHER" id="PTHR24161">
    <property type="entry name" value="ANK_REP_REGION DOMAIN-CONTAINING PROTEIN-RELATED"/>
    <property type="match status" value="1"/>
</dbReference>
<keyword evidence="1" id="KW-0677">Repeat</keyword>
<proteinExistence type="predicted"/>
<comment type="caution">
    <text evidence="4">The sequence shown here is derived from an EMBL/GenBank/DDBJ whole genome shotgun (WGS) entry which is preliminary data.</text>
</comment>
<sequence>MLLAAGAPPDGDLEETLDFYSLKPPLIITAQTGNEDLVTRLIKAGANVNQYFSQYGENLTPLYAASMKGHLAIMRQLLDAGGAVDGKAGYLGTPFLVVVSEGQVEAMALLLDAGADLQARSAVSNYPASVIALDKGHSEVVDHLINADVNINDVAEYFGSALQTAAHKGYRAVTEKLLDVGADLAMEDGDYGLAIVAAAAERHVDIVKMFINRRAVTKEQAKKATDWVQ</sequence>
<dbReference type="RefSeq" id="XP_046050779.1">
    <property type="nucleotide sequence ID" value="XM_046192413.1"/>
</dbReference>
<evidence type="ECO:0000313" key="4">
    <source>
        <dbReference type="EMBL" id="KAH7255210.1"/>
    </source>
</evidence>
<dbReference type="Proteomes" id="UP000720189">
    <property type="component" value="Unassembled WGS sequence"/>
</dbReference>
<dbReference type="InterPro" id="IPR002110">
    <property type="entry name" value="Ankyrin_rpt"/>
</dbReference>
<reference evidence="4" key="1">
    <citation type="journal article" date="2021" name="Nat. Commun.">
        <title>Genetic determinants of endophytism in the Arabidopsis root mycobiome.</title>
        <authorList>
            <person name="Mesny F."/>
            <person name="Miyauchi S."/>
            <person name="Thiergart T."/>
            <person name="Pickel B."/>
            <person name="Atanasova L."/>
            <person name="Karlsson M."/>
            <person name="Huettel B."/>
            <person name="Barry K.W."/>
            <person name="Haridas S."/>
            <person name="Chen C."/>
            <person name="Bauer D."/>
            <person name="Andreopoulos W."/>
            <person name="Pangilinan J."/>
            <person name="LaButti K."/>
            <person name="Riley R."/>
            <person name="Lipzen A."/>
            <person name="Clum A."/>
            <person name="Drula E."/>
            <person name="Henrissat B."/>
            <person name="Kohler A."/>
            <person name="Grigoriev I.V."/>
            <person name="Martin F.M."/>
            <person name="Hacquard S."/>
        </authorList>
    </citation>
    <scope>NUCLEOTIDE SEQUENCE</scope>
    <source>
        <strain evidence="4">MPI-CAGE-AT-0023</strain>
    </source>
</reference>
<evidence type="ECO:0000313" key="5">
    <source>
        <dbReference type="Proteomes" id="UP000720189"/>
    </source>
</evidence>
<feature type="repeat" description="ANK" evidence="3">
    <location>
        <begin position="57"/>
        <end position="89"/>
    </location>
</feature>
<dbReference type="GeneID" id="70222367"/>
<keyword evidence="5" id="KW-1185">Reference proteome</keyword>
<evidence type="ECO:0000256" key="2">
    <source>
        <dbReference type="ARBA" id="ARBA00023043"/>
    </source>
</evidence>
<dbReference type="AlphaFoldDB" id="A0A9P9KFE3"/>
<dbReference type="PROSITE" id="PS50297">
    <property type="entry name" value="ANK_REP_REGION"/>
    <property type="match status" value="1"/>
</dbReference>
<dbReference type="SUPFAM" id="SSF48403">
    <property type="entry name" value="Ankyrin repeat"/>
    <property type="match status" value="1"/>
</dbReference>
<keyword evidence="2 3" id="KW-0040">ANK repeat</keyword>
<evidence type="ECO:0000256" key="1">
    <source>
        <dbReference type="ARBA" id="ARBA00022737"/>
    </source>
</evidence>
<dbReference type="PANTHER" id="PTHR24161:SF117">
    <property type="entry name" value="ZU5 DOMAIN-CONTAINING PROTEIN"/>
    <property type="match status" value="1"/>
</dbReference>